<gene>
    <name evidence="4" type="ORF">ENU21_00915</name>
</gene>
<dbReference type="EMBL" id="DTBQ01000027">
    <property type="protein sequence ID" value="HGM46299.1"/>
    <property type="molecule type" value="Genomic_DNA"/>
</dbReference>
<name>A0A7C4H008_THEPE</name>
<dbReference type="PANTHER" id="PTHR43630:SF1">
    <property type="entry name" value="POLY-BETA-1,6-N-ACETYL-D-GLUCOSAMINE SYNTHASE"/>
    <property type="match status" value="1"/>
</dbReference>
<dbReference type="CDD" id="cd06423">
    <property type="entry name" value="CESA_like"/>
    <property type="match status" value="1"/>
</dbReference>
<comment type="caution">
    <text evidence="4">The sequence shown here is derived from an EMBL/GenBank/DDBJ whole genome shotgun (WGS) entry which is preliminary data.</text>
</comment>
<reference evidence="4" key="1">
    <citation type="journal article" date="2020" name="mSystems">
        <title>Genome- and Community-Level Interaction Insights into Carbon Utilization and Element Cycling Functions of Hydrothermarchaeota in Hydrothermal Sediment.</title>
        <authorList>
            <person name="Zhou Z."/>
            <person name="Liu Y."/>
            <person name="Xu W."/>
            <person name="Pan J."/>
            <person name="Luo Z.H."/>
            <person name="Li M."/>
        </authorList>
    </citation>
    <scope>NUCLEOTIDE SEQUENCE</scope>
    <source>
        <strain evidence="4">SpSt-649</strain>
    </source>
</reference>
<proteinExistence type="predicted"/>
<keyword evidence="3" id="KW-1133">Transmembrane helix</keyword>
<dbReference type="InterPro" id="IPR029044">
    <property type="entry name" value="Nucleotide-diphossugar_trans"/>
</dbReference>
<feature type="transmembrane region" description="Helical" evidence="3">
    <location>
        <begin position="344"/>
        <end position="371"/>
    </location>
</feature>
<keyword evidence="3" id="KW-0472">Membrane</keyword>
<keyword evidence="3" id="KW-0812">Transmembrane</keyword>
<dbReference type="SUPFAM" id="SSF53448">
    <property type="entry name" value="Nucleotide-diphospho-sugar transferases"/>
    <property type="match status" value="1"/>
</dbReference>
<dbReference type="Pfam" id="PF13641">
    <property type="entry name" value="Glyco_tranf_2_3"/>
    <property type="match status" value="1"/>
</dbReference>
<sequence>MSAESLAVVTHAAQVPRVSIIIPAYRGDSRLIELAKRVLADPYPAKELVIVLDEPLASVAQQLAELQGCKLLISPVRMGKVRALNRALKESKGDILILLDDDVLIEDEGFISKIANSMKRYDLADIKKVIVGDSLLAKLVYIEYVAVNFASKLMAKYAGRTLAINGAAFAIKREVLEKLGGFPATLTEDFDLGLKCFISGCSFTYIEETHVLNFPPDSWGEWLKQRKRWAVGVADWLRRNFHAILTAVVAAPHIIIPSLLLLVPSIATFALTLALYNFSVYKALLLALLLLASAVSQVIPVATALTVNVQLLYLVTTTPLLVALAVFALWHAAASRSLGLRSRVLYYPLYLFVYQTLWLVILLAGFFRVIVFRKTSVDDWVV</sequence>
<evidence type="ECO:0000256" key="2">
    <source>
        <dbReference type="ARBA" id="ARBA00022679"/>
    </source>
</evidence>
<keyword evidence="2 4" id="KW-0808">Transferase</keyword>
<feature type="transmembrane region" description="Helical" evidence="3">
    <location>
        <begin position="283"/>
        <end position="305"/>
    </location>
</feature>
<accession>A0A7C4H008</accession>
<evidence type="ECO:0000256" key="3">
    <source>
        <dbReference type="SAM" id="Phobius"/>
    </source>
</evidence>
<dbReference type="PANTHER" id="PTHR43630">
    <property type="entry name" value="POLY-BETA-1,6-N-ACETYL-D-GLUCOSAMINE SYNTHASE"/>
    <property type="match status" value="1"/>
</dbReference>
<evidence type="ECO:0000256" key="1">
    <source>
        <dbReference type="ARBA" id="ARBA00022676"/>
    </source>
</evidence>
<evidence type="ECO:0000313" key="4">
    <source>
        <dbReference type="EMBL" id="HGM46299.1"/>
    </source>
</evidence>
<dbReference type="AlphaFoldDB" id="A0A7C4H008"/>
<dbReference type="Gene3D" id="3.90.550.10">
    <property type="entry name" value="Spore Coat Polysaccharide Biosynthesis Protein SpsA, Chain A"/>
    <property type="match status" value="1"/>
</dbReference>
<feature type="transmembrane region" description="Helical" evidence="3">
    <location>
        <begin position="311"/>
        <end position="332"/>
    </location>
</feature>
<protein>
    <submittedName>
        <fullName evidence="4">Glycosyltransferase family 2 protein</fullName>
    </submittedName>
</protein>
<dbReference type="GO" id="GO:0016757">
    <property type="term" value="F:glycosyltransferase activity"/>
    <property type="evidence" value="ECO:0007669"/>
    <property type="project" value="UniProtKB-KW"/>
</dbReference>
<keyword evidence="1" id="KW-0328">Glycosyltransferase</keyword>
<organism evidence="4">
    <name type="scientific">Thermofilum pendens</name>
    <dbReference type="NCBI Taxonomy" id="2269"/>
    <lineage>
        <taxon>Archaea</taxon>
        <taxon>Thermoproteota</taxon>
        <taxon>Thermoprotei</taxon>
        <taxon>Thermofilales</taxon>
        <taxon>Thermofilaceae</taxon>
        <taxon>Thermofilum</taxon>
    </lineage>
</organism>